<evidence type="ECO:0000256" key="3">
    <source>
        <dbReference type="ARBA" id="ARBA00022777"/>
    </source>
</evidence>
<feature type="repeat" description="WD" evidence="5">
    <location>
        <begin position="691"/>
        <end position="723"/>
    </location>
</feature>
<keyword evidence="2 6" id="KW-0547">Nucleotide-binding</keyword>
<keyword evidence="1" id="KW-0808">Transferase</keyword>
<reference evidence="9" key="1">
    <citation type="submission" date="2021-09" db="EMBL/GenBank/DDBJ databases">
        <title>Complete genome sequence and metabolic characterization of Streptomyces tanashiensis DSM 731 the producer of antibacterial Kalafungin and diverse secondary metabolites.</title>
        <authorList>
            <person name="Abbasi M.N."/>
            <person name="Anwar M.N."/>
            <person name="Alam K."/>
            <person name="Shoaib M."/>
            <person name="Lin Z."/>
            <person name="Hayat M."/>
            <person name="Ali M.I."/>
            <person name="Malik H.M.T."/>
            <person name="Ahmed I."/>
            <person name="Li A."/>
            <person name="Hailong Wang H."/>
            <person name="Zhang Y."/>
        </authorList>
    </citation>
    <scope>NUCLEOTIDE SEQUENCE</scope>
    <source>
        <strain evidence="9">Kala</strain>
    </source>
</reference>
<feature type="repeat" description="WD" evidence="5">
    <location>
        <begin position="512"/>
        <end position="543"/>
    </location>
</feature>
<keyword evidence="10" id="KW-1185">Reference proteome</keyword>
<keyword evidence="3 9" id="KW-0418">Kinase</keyword>
<keyword evidence="5" id="KW-0853">WD repeat</keyword>
<proteinExistence type="predicted"/>
<dbReference type="InterPro" id="IPR000719">
    <property type="entry name" value="Prot_kinase_dom"/>
</dbReference>
<dbReference type="Gene3D" id="3.30.200.20">
    <property type="entry name" value="Phosphorylase Kinase, domain 1"/>
    <property type="match status" value="1"/>
</dbReference>
<feature type="compositionally biased region" description="Low complexity" evidence="7">
    <location>
        <begin position="426"/>
        <end position="448"/>
    </location>
</feature>
<feature type="region of interest" description="Disordered" evidence="7">
    <location>
        <begin position="314"/>
        <end position="387"/>
    </location>
</feature>
<dbReference type="InterPro" id="IPR011009">
    <property type="entry name" value="Kinase-like_dom_sf"/>
</dbReference>
<dbReference type="EMBL" id="CP084204">
    <property type="protein sequence ID" value="UZX26283.1"/>
    <property type="molecule type" value="Genomic_DNA"/>
</dbReference>
<evidence type="ECO:0000256" key="6">
    <source>
        <dbReference type="PROSITE-ProRule" id="PRU10141"/>
    </source>
</evidence>
<evidence type="ECO:0000256" key="2">
    <source>
        <dbReference type="ARBA" id="ARBA00022741"/>
    </source>
</evidence>
<dbReference type="Gene3D" id="2.130.10.10">
    <property type="entry name" value="YVTN repeat-like/Quinoprotein amine dehydrogenase"/>
    <property type="match status" value="2"/>
</dbReference>
<dbReference type="SUPFAM" id="SSF56112">
    <property type="entry name" value="Protein kinase-like (PK-like)"/>
    <property type="match status" value="1"/>
</dbReference>
<dbReference type="PROSITE" id="PS50011">
    <property type="entry name" value="PROTEIN_KINASE_DOM"/>
    <property type="match status" value="1"/>
</dbReference>
<dbReference type="PROSITE" id="PS50082">
    <property type="entry name" value="WD_REPEATS_2"/>
    <property type="match status" value="3"/>
</dbReference>
<evidence type="ECO:0000256" key="5">
    <source>
        <dbReference type="PROSITE-ProRule" id="PRU00221"/>
    </source>
</evidence>
<dbReference type="Gene3D" id="1.10.510.10">
    <property type="entry name" value="Transferase(Phosphotransferase) domain 1"/>
    <property type="match status" value="1"/>
</dbReference>
<dbReference type="GO" id="GO:0016301">
    <property type="term" value="F:kinase activity"/>
    <property type="evidence" value="ECO:0007669"/>
    <property type="project" value="UniProtKB-KW"/>
</dbReference>
<dbReference type="SMART" id="SM00320">
    <property type="entry name" value="WD40"/>
    <property type="match status" value="7"/>
</dbReference>
<evidence type="ECO:0000256" key="1">
    <source>
        <dbReference type="ARBA" id="ARBA00022679"/>
    </source>
</evidence>
<evidence type="ECO:0000313" key="10">
    <source>
        <dbReference type="Proteomes" id="UP001164506"/>
    </source>
</evidence>
<feature type="repeat" description="WD" evidence="5">
    <location>
        <begin position="606"/>
        <end position="640"/>
    </location>
</feature>
<gene>
    <name evidence="9" type="ORF">LDH80_39050</name>
</gene>
<evidence type="ECO:0000259" key="8">
    <source>
        <dbReference type="PROSITE" id="PS50011"/>
    </source>
</evidence>
<dbReference type="Pfam" id="PF00400">
    <property type="entry name" value="WD40"/>
    <property type="match status" value="3"/>
</dbReference>
<dbReference type="InterPro" id="IPR008271">
    <property type="entry name" value="Ser/Thr_kinase_AS"/>
</dbReference>
<dbReference type="SMART" id="SM00220">
    <property type="entry name" value="S_TKc"/>
    <property type="match status" value="1"/>
</dbReference>
<feature type="domain" description="Protein kinase" evidence="8">
    <location>
        <begin position="15"/>
        <end position="284"/>
    </location>
</feature>
<dbReference type="GeneID" id="95605563"/>
<evidence type="ECO:0000256" key="4">
    <source>
        <dbReference type="ARBA" id="ARBA00022840"/>
    </source>
</evidence>
<dbReference type="PROSITE" id="PS00108">
    <property type="entry name" value="PROTEIN_KINASE_ST"/>
    <property type="match status" value="1"/>
</dbReference>
<feature type="compositionally biased region" description="Basic and acidic residues" evidence="7">
    <location>
        <begin position="373"/>
        <end position="383"/>
    </location>
</feature>
<evidence type="ECO:0000313" key="9">
    <source>
        <dbReference type="EMBL" id="UZX26283.1"/>
    </source>
</evidence>
<dbReference type="InterPro" id="IPR015943">
    <property type="entry name" value="WD40/YVTN_repeat-like_dom_sf"/>
</dbReference>
<keyword evidence="4 6" id="KW-0067">ATP-binding</keyword>
<dbReference type="CDD" id="cd14014">
    <property type="entry name" value="STKc_PknB_like"/>
    <property type="match status" value="1"/>
</dbReference>
<accession>A0ABY6RAJ8</accession>
<dbReference type="RefSeq" id="WP_190104690.1">
    <property type="nucleotide sequence ID" value="NZ_BMUH01000009.1"/>
</dbReference>
<evidence type="ECO:0000256" key="7">
    <source>
        <dbReference type="SAM" id="MobiDB-lite"/>
    </source>
</evidence>
<feature type="region of interest" description="Disordered" evidence="7">
    <location>
        <begin position="410"/>
        <end position="452"/>
    </location>
</feature>
<dbReference type="PROSITE" id="PS00107">
    <property type="entry name" value="PROTEIN_KINASE_ATP"/>
    <property type="match status" value="1"/>
</dbReference>
<dbReference type="PANTHER" id="PTHR43289">
    <property type="entry name" value="MITOGEN-ACTIVATED PROTEIN KINASE KINASE KINASE 20-RELATED"/>
    <property type="match status" value="1"/>
</dbReference>
<name>A0ABY6RAJ8_9ACTN</name>
<dbReference type="Proteomes" id="UP001164506">
    <property type="component" value="Chromosome"/>
</dbReference>
<dbReference type="PANTHER" id="PTHR43289:SF34">
    <property type="entry name" value="SERINE_THREONINE-PROTEIN KINASE YBDM-RELATED"/>
    <property type="match status" value="1"/>
</dbReference>
<organism evidence="9 10">
    <name type="scientific">Streptomyces tanashiensis</name>
    <dbReference type="NCBI Taxonomy" id="67367"/>
    <lineage>
        <taxon>Bacteria</taxon>
        <taxon>Bacillati</taxon>
        <taxon>Actinomycetota</taxon>
        <taxon>Actinomycetes</taxon>
        <taxon>Kitasatosporales</taxon>
        <taxon>Streptomycetaceae</taxon>
        <taxon>Streptomyces</taxon>
    </lineage>
</organism>
<dbReference type="SUPFAM" id="SSF50998">
    <property type="entry name" value="Quinoprotein alcohol dehydrogenase-like"/>
    <property type="match status" value="1"/>
</dbReference>
<dbReference type="Pfam" id="PF00069">
    <property type="entry name" value="Pkinase"/>
    <property type="match status" value="1"/>
</dbReference>
<sequence length="771" mass="81106">MELLGEWDAPVVGPYRLVAELGRGGMGRVLLGVTPDGRLAAVKVVRSQFVEDDGFRTRFRREVEASRRVSGAYTAAVVDADADAPLPWLASVFVPGPPLSEVVQSVGVLPATSAVRLAAGLAAALVEIHRAGLIHRDLKPSNVLLAQDGPRVIDFGIARATDGQGGTEITHTGWLVGSPAFMSPEQAEGRELTPASDVFSLGTVLVHACTGQSPFAGPAAPQTLYNVVHTEPDLASLPDGLRGLVARCLAKNPSQRPTPAGILKSLGPIAPSARPWPTAVHALIDTQHAEILRLLDLPEDGAALVPCGTATVVGTEPSADGTPRLSGHEAPASQDPGPPPRAGLPDLPTETAIPPTAGPSTEQVPAGASPSEGSDRLPEDPARPRRPSRRAVLLGALGVTVTAAVAVPLTWDRRPGPSDAGASGKSPSRSTSPSATPSTSRSPSPSAERTSRFILSSKSDTRLSTAEFSRNGRFIAVGDQEGGIVLRHSSTLETAAVLAEPETHFDNSTGDLTFSPDGSLLASVDDYATITLWDVASRKKAATLHGDKSQKNTTVAYCLTFSQDGRALAFSADRTIAVWDVKSHDKIATLIDSPDDTAEYIAEDHIASVAFTRDSRTVVSCNGLGKLRFWDIRRRRVIATVQGRKEGLLDLVASPDGKVLAAAALGEVTLWRSDSRKEIETLPLGSTWGSALAFSPDGRFLAAADLDGAAKVWSTATWNPTQTLDRWIDEATDSLREALTDTSPPNGLSFSPGGEFLAQSMSDYLIVWKLG</sequence>
<dbReference type="InterPro" id="IPR017441">
    <property type="entry name" value="Protein_kinase_ATP_BS"/>
</dbReference>
<dbReference type="InterPro" id="IPR011047">
    <property type="entry name" value="Quinoprotein_ADH-like_sf"/>
</dbReference>
<feature type="binding site" evidence="6">
    <location>
        <position position="43"/>
    </location>
    <ligand>
        <name>ATP</name>
        <dbReference type="ChEBI" id="CHEBI:30616"/>
    </ligand>
</feature>
<dbReference type="InterPro" id="IPR001680">
    <property type="entry name" value="WD40_rpt"/>
</dbReference>
<protein>
    <submittedName>
        <fullName evidence="9">Protein kinase</fullName>
    </submittedName>
</protein>